<accession>A0A6J7EE98</accession>
<proteinExistence type="predicted"/>
<evidence type="ECO:0000313" key="1">
    <source>
        <dbReference type="EMBL" id="CAB4880038.1"/>
    </source>
</evidence>
<reference evidence="1" key="1">
    <citation type="submission" date="2020-05" db="EMBL/GenBank/DDBJ databases">
        <authorList>
            <person name="Chiriac C."/>
            <person name="Salcher M."/>
            <person name="Ghai R."/>
            <person name="Kavagutti S V."/>
        </authorList>
    </citation>
    <scope>NUCLEOTIDE SEQUENCE</scope>
</reference>
<protein>
    <submittedName>
        <fullName evidence="1">Unannotated protein</fullName>
    </submittedName>
</protein>
<dbReference type="AlphaFoldDB" id="A0A6J7EE98"/>
<organism evidence="1">
    <name type="scientific">freshwater metagenome</name>
    <dbReference type="NCBI Taxonomy" id="449393"/>
    <lineage>
        <taxon>unclassified sequences</taxon>
        <taxon>metagenomes</taxon>
        <taxon>ecological metagenomes</taxon>
    </lineage>
</organism>
<dbReference type="EMBL" id="CAFBLQ010000156">
    <property type="protein sequence ID" value="CAB4880038.1"/>
    <property type="molecule type" value="Genomic_DNA"/>
</dbReference>
<gene>
    <name evidence="1" type="ORF">UFOPK3423_01267</name>
</gene>
<sequence>MTVGRAVTDDAGDYVLSIPWRRSGLVRAVSGDVQSLPVSVAVAPALTVGADASQLAAGDRIILSGSLRPKGTVRIVVQRRVGGRWRVERRLSRRAGARFAVTLRLQRAGRYRLLVAGIVADQRTNAEPIVVRVTAVPGGVAAGVGF</sequence>
<name>A0A6J7EE98_9ZZZZ</name>